<comment type="caution">
    <text evidence="1">The sequence shown here is derived from an EMBL/GenBank/DDBJ whole genome shotgun (WGS) entry which is preliminary data.</text>
</comment>
<protein>
    <submittedName>
        <fullName evidence="1">Uncharacterized protein</fullName>
    </submittedName>
</protein>
<proteinExistence type="predicted"/>
<gene>
    <name evidence="1" type="ORF">K2U94_01730</name>
</gene>
<sequence length="152" mass="16834">MRGDAYRLSDTLAGVLDAPPAAIVSSLPLLTKPEATRLSLLRQGFELMGREGRFIQFTYGVKSPIPSYLAAGLRFRTQSLAPIWLNLPPARIFIYCQVDCPRSGEKRSDVVAKLLRESRRFSREIRDELAEARARLVSSDAGKAARAKNGQS</sequence>
<reference evidence="1" key="1">
    <citation type="journal article" date="2022" name="ISME J.">
        <title>Identification of active gaseous-alkane degraders at natural gas seeps.</title>
        <authorList>
            <person name="Farhan Ul Haque M."/>
            <person name="Hernandez M."/>
            <person name="Crombie A.T."/>
            <person name="Murrell J.C."/>
        </authorList>
    </citation>
    <scope>NUCLEOTIDE SEQUENCE</scope>
    <source>
        <strain evidence="1">PC2</strain>
    </source>
</reference>
<evidence type="ECO:0000313" key="1">
    <source>
        <dbReference type="EMBL" id="MCI4681501.1"/>
    </source>
</evidence>
<name>A0ABS9Z1Z6_9HYPH</name>
<dbReference type="Proteomes" id="UP001139104">
    <property type="component" value="Unassembled WGS sequence"/>
</dbReference>
<evidence type="ECO:0000313" key="2">
    <source>
        <dbReference type="Proteomes" id="UP001139104"/>
    </source>
</evidence>
<accession>A0ABS9Z1Z6</accession>
<organism evidence="1 2">
    <name type="scientific">Candidatus Rhodoblastus alkanivorans</name>
    <dbReference type="NCBI Taxonomy" id="2954117"/>
    <lineage>
        <taxon>Bacteria</taxon>
        <taxon>Pseudomonadati</taxon>
        <taxon>Pseudomonadota</taxon>
        <taxon>Alphaproteobacteria</taxon>
        <taxon>Hyphomicrobiales</taxon>
        <taxon>Rhodoblastaceae</taxon>
        <taxon>Rhodoblastus</taxon>
    </lineage>
</organism>
<dbReference type="EMBL" id="JAIVFP010000001">
    <property type="protein sequence ID" value="MCI4681501.1"/>
    <property type="molecule type" value="Genomic_DNA"/>
</dbReference>
<keyword evidence="2" id="KW-1185">Reference proteome</keyword>